<dbReference type="Proteomes" id="UP000238390">
    <property type="component" value="Chromosome"/>
</dbReference>
<name>A0A2R3IN45_9PSED</name>
<keyword evidence="2" id="KW-1185">Reference proteome</keyword>
<evidence type="ECO:0000313" key="2">
    <source>
        <dbReference type="Proteomes" id="UP000238390"/>
    </source>
</evidence>
<reference evidence="1 2" key="1">
    <citation type="submission" date="2018-02" db="EMBL/GenBank/DDBJ databases">
        <title>FDA/CDC Antimicrobial Resistant Isolate Bank Genome Sequencing.</title>
        <authorList>
            <person name="Benahmed F.H."/>
            <person name="Lutgring J.D."/>
            <person name="Yoo B."/>
            <person name="Machado M."/>
            <person name="Brown A."/>
            <person name="McAllister G."/>
            <person name="Perry A."/>
            <person name="Halpin A.L."/>
            <person name="Vavikolanu K."/>
            <person name="Ott S."/>
            <person name="Zhao X."/>
            <person name="Tallon L.J."/>
            <person name="Sadzewicz L."/>
            <person name="Aluvathingal J."/>
            <person name="Nadendla S."/>
            <person name="Voskania-kordi A."/>
            <person name="Simonyan V."/>
            <person name="Patel J."/>
            <person name="Shawar R.M."/>
        </authorList>
    </citation>
    <scope>NUCLEOTIDE SEQUENCE [LARGE SCALE GENOMIC DNA]</scope>
    <source>
        <strain evidence="1 2">AR_0356</strain>
    </source>
</reference>
<sequence>MILAGGFLNLRPEGWLHTESEWIYVADQVVVFHSYTL</sequence>
<proteinExistence type="predicted"/>
<organism evidence="1 2">
    <name type="scientific">Pseudomonas paraeruginosa</name>
    <dbReference type="NCBI Taxonomy" id="2994495"/>
    <lineage>
        <taxon>Bacteria</taxon>
        <taxon>Pseudomonadati</taxon>
        <taxon>Pseudomonadota</taxon>
        <taxon>Gammaproteobacteria</taxon>
        <taxon>Pseudomonadales</taxon>
        <taxon>Pseudomonadaceae</taxon>
        <taxon>Pseudomonas</taxon>
    </lineage>
</organism>
<protein>
    <submittedName>
        <fullName evidence="1">Uncharacterized protein</fullName>
    </submittedName>
</protein>
<evidence type="ECO:0000313" key="1">
    <source>
        <dbReference type="EMBL" id="AVK03037.1"/>
    </source>
</evidence>
<accession>A0A2R3IN45</accession>
<dbReference type="EMBL" id="CP027169">
    <property type="protein sequence ID" value="AVK03037.1"/>
    <property type="molecule type" value="Genomic_DNA"/>
</dbReference>
<gene>
    <name evidence="1" type="ORF">CSB93_4767</name>
</gene>
<dbReference type="AlphaFoldDB" id="A0A2R3IN45"/>